<organism evidence="2">
    <name type="scientific">gut metagenome</name>
    <dbReference type="NCBI Taxonomy" id="749906"/>
    <lineage>
        <taxon>unclassified sequences</taxon>
        <taxon>metagenomes</taxon>
        <taxon>organismal metagenomes</taxon>
    </lineage>
</organism>
<dbReference type="Gene3D" id="3.10.580.10">
    <property type="entry name" value="CBS-domain"/>
    <property type="match status" value="1"/>
</dbReference>
<proteinExistence type="predicted"/>
<dbReference type="SUPFAM" id="SSF54631">
    <property type="entry name" value="CBS-domain pair"/>
    <property type="match status" value="1"/>
</dbReference>
<evidence type="ECO:0000313" key="2">
    <source>
        <dbReference type="EMBL" id="EJW96984.1"/>
    </source>
</evidence>
<name>J9GC57_9ZZZZ</name>
<dbReference type="AlphaFoldDB" id="J9GC57"/>
<reference evidence="2" key="1">
    <citation type="journal article" date="2012" name="PLoS ONE">
        <title>Gene sets for utilization of primary and secondary nutrition supplies in the distal gut of endangered iberian lynx.</title>
        <authorList>
            <person name="Alcaide M."/>
            <person name="Messina E."/>
            <person name="Richter M."/>
            <person name="Bargiela R."/>
            <person name="Peplies J."/>
            <person name="Huws S.A."/>
            <person name="Newbold C.J."/>
            <person name="Golyshin P.N."/>
            <person name="Simon M.A."/>
            <person name="Lopez G."/>
            <person name="Yakimov M.M."/>
            <person name="Ferrer M."/>
        </authorList>
    </citation>
    <scope>NUCLEOTIDE SEQUENCE</scope>
</reference>
<sequence length="86" mass="9702">ALLENTQVKDLVRKDFMPAVNINVSLDELLETSFHQNYVPVVDDRNKFIGIVTRQSLLRHFGKSNAKTVNSSASIRQSMQKQSLNG</sequence>
<dbReference type="InterPro" id="IPR000644">
    <property type="entry name" value="CBS_dom"/>
</dbReference>
<gene>
    <name evidence="2" type="ORF">EVA_14908</name>
</gene>
<dbReference type="EMBL" id="AMCI01004998">
    <property type="protein sequence ID" value="EJW96984.1"/>
    <property type="molecule type" value="Genomic_DNA"/>
</dbReference>
<protein>
    <submittedName>
        <fullName evidence="2">CBS domain protein</fullName>
    </submittedName>
</protein>
<feature type="domain" description="CBS" evidence="1">
    <location>
        <begin position="8"/>
        <end position="61"/>
    </location>
</feature>
<dbReference type="InterPro" id="IPR046342">
    <property type="entry name" value="CBS_dom_sf"/>
</dbReference>
<comment type="caution">
    <text evidence="2">The sequence shown here is derived from an EMBL/GenBank/DDBJ whole genome shotgun (WGS) entry which is preliminary data.</text>
</comment>
<accession>J9GC57</accession>
<feature type="non-terminal residue" evidence="2">
    <location>
        <position position="1"/>
    </location>
</feature>
<dbReference type="Pfam" id="PF00571">
    <property type="entry name" value="CBS"/>
    <property type="match status" value="1"/>
</dbReference>
<evidence type="ECO:0000259" key="1">
    <source>
        <dbReference type="Pfam" id="PF00571"/>
    </source>
</evidence>